<evidence type="ECO:0000256" key="1">
    <source>
        <dbReference type="SAM" id="MobiDB-lite"/>
    </source>
</evidence>
<organism evidence="2 3">
    <name type="scientific">Laodelphax striatellus</name>
    <name type="common">Small brown planthopper</name>
    <name type="synonym">Delphax striatella</name>
    <dbReference type="NCBI Taxonomy" id="195883"/>
    <lineage>
        <taxon>Eukaryota</taxon>
        <taxon>Metazoa</taxon>
        <taxon>Ecdysozoa</taxon>
        <taxon>Arthropoda</taxon>
        <taxon>Hexapoda</taxon>
        <taxon>Insecta</taxon>
        <taxon>Pterygota</taxon>
        <taxon>Neoptera</taxon>
        <taxon>Paraneoptera</taxon>
        <taxon>Hemiptera</taxon>
        <taxon>Auchenorrhyncha</taxon>
        <taxon>Fulgoroidea</taxon>
        <taxon>Delphacidae</taxon>
        <taxon>Criomorphinae</taxon>
        <taxon>Laodelphax</taxon>
    </lineage>
</organism>
<dbReference type="EMBL" id="QKKF02025464">
    <property type="protein sequence ID" value="RZF36885.1"/>
    <property type="molecule type" value="Genomic_DNA"/>
</dbReference>
<reference evidence="2 3" key="1">
    <citation type="journal article" date="2017" name="Gigascience">
        <title>Genome sequence of the small brown planthopper, Laodelphax striatellus.</title>
        <authorList>
            <person name="Zhu J."/>
            <person name="Jiang F."/>
            <person name="Wang X."/>
            <person name="Yang P."/>
            <person name="Bao Y."/>
            <person name="Zhao W."/>
            <person name="Wang W."/>
            <person name="Lu H."/>
            <person name="Wang Q."/>
            <person name="Cui N."/>
            <person name="Li J."/>
            <person name="Chen X."/>
            <person name="Luo L."/>
            <person name="Yu J."/>
            <person name="Kang L."/>
            <person name="Cui F."/>
        </authorList>
    </citation>
    <scope>NUCLEOTIDE SEQUENCE [LARGE SCALE GENOMIC DNA]</scope>
    <source>
        <strain evidence="2">Lst14</strain>
    </source>
</reference>
<feature type="compositionally biased region" description="Basic and acidic residues" evidence="1">
    <location>
        <begin position="59"/>
        <end position="71"/>
    </location>
</feature>
<accession>A0A482WTF1</accession>
<proteinExistence type="predicted"/>
<sequence length="433" mass="49110">MTRSKNYETGLHFSDSHFGFQNKEDMLNPERFFSDLNGNDSISELFRTIASMGINNVDASRKDGSINRDDITTPPAPPPSPASAHPPLMTTREMDVDDYITFYTYGSQNLASRCVQSTPSRLEIPDNLRPDNLKQISDIIQSKEVKKELSEKGEIISHLFEKQLLAKLEASGLISEDAVDTAKTTAIKFAKWVEEILSECEKRKRVRKLKENKSEFDVATFDGKKYDPMQDDSTAVRTETELVRINEISDDEIEKRFGGSLKDSSKHVLFHFESPDRQPRIVVHLLSDSNVKEMIVREMTSDMNWSNWLIEIGSQDSSAIYKNLASSIGMRLEDRSKSSSEETKFVEGKAKEAPKHSTFEWDANAMANIFGNKNIYGKIPILKRQCVSTTNDSGVEYPIYLPKLSGSIRDKLFDFEGTEVIFPMPPQHDYSET</sequence>
<evidence type="ECO:0000313" key="3">
    <source>
        <dbReference type="Proteomes" id="UP000291343"/>
    </source>
</evidence>
<comment type="caution">
    <text evidence="2">The sequence shown here is derived from an EMBL/GenBank/DDBJ whole genome shotgun (WGS) entry which is preliminary data.</text>
</comment>
<protein>
    <submittedName>
        <fullName evidence="2">Uncharacterized protein</fullName>
    </submittedName>
</protein>
<dbReference type="AlphaFoldDB" id="A0A482WTF1"/>
<dbReference type="Proteomes" id="UP000291343">
    <property type="component" value="Unassembled WGS sequence"/>
</dbReference>
<keyword evidence="3" id="KW-1185">Reference proteome</keyword>
<dbReference type="InParanoid" id="A0A482WTF1"/>
<evidence type="ECO:0000313" key="2">
    <source>
        <dbReference type="EMBL" id="RZF36885.1"/>
    </source>
</evidence>
<gene>
    <name evidence="2" type="ORF">LSTR_LSTR004573</name>
</gene>
<name>A0A482WTF1_LAOST</name>
<feature type="region of interest" description="Disordered" evidence="1">
    <location>
        <begin position="58"/>
        <end position="88"/>
    </location>
</feature>